<sequence>MREIVHIQAGQCGNQIGAKFWEVISDEHGIDPTGTYHGDSDLQLDRISVYYNEATGGKYVPRAILVDLEPGTMDSVRSGPFGQIFRPDNFVFGQSGAGNNWAKGHYTEGAELVDSVLDVVRKESESCDCLQGFQLTHSLGGGTGSGMGTLLISKIREEYPDRIMNTFSVVPSPKVSDTVVEPYNATLSVHQLVENTDETYCIDNEALYDICFRTLKLTTTAIQELFKRISEQFTAMFRRKAFLHWYTGEGMDEMEFTEAESNMNDLVSEYQQYQDATAEEEGEFEEEAEDEA</sequence>
<evidence type="ECO:0000256" key="11">
    <source>
        <dbReference type="SAM" id="MobiDB-lite"/>
    </source>
</evidence>
<comment type="similarity">
    <text evidence="3 10">Belongs to the tubulin family.</text>
</comment>
<comment type="cofactor">
    <cofactor evidence="1">
        <name>Mg(2+)</name>
        <dbReference type="ChEBI" id="CHEBI:18420"/>
    </cofactor>
</comment>
<evidence type="ECO:0000256" key="4">
    <source>
        <dbReference type="ARBA" id="ARBA00022490"/>
    </source>
</evidence>
<evidence type="ECO:0000259" key="12">
    <source>
        <dbReference type="SMART" id="SM00864"/>
    </source>
</evidence>
<dbReference type="InterPro" id="IPR002453">
    <property type="entry name" value="Beta_tubulin"/>
</dbReference>
<dbReference type="InterPro" id="IPR000217">
    <property type="entry name" value="Tubulin"/>
</dbReference>
<dbReference type="Proteomes" id="UP000005226">
    <property type="component" value="Chromosome 7"/>
</dbReference>
<evidence type="ECO:0000256" key="8">
    <source>
        <dbReference type="ARBA" id="ARBA00023134"/>
    </source>
</evidence>
<evidence type="ECO:0000313" key="14">
    <source>
        <dbReference type="Proteomes" id="UP000005226"/>
    </source>
</evidence>
<reference evidence="13" key="3">
    <citation type="submission" date="2025-09" db="UniProtKB">
        <authorList>
            <consortium name="Ensembl"/>
        </authorList>
    </citation>
    <scope>IDENTIFICATION</scope>
</reference>
<dbReference type="PRINTS" id="PR01161">
    <property type="entry name" value="TUBULIN"/>
</dbReference>
<dbReference type="Gene3D" id="3.40.50.1440">
    <property type="entry name" value="Tubulin/FtsZ, GTPase domain"/>
    <property type="match status" value="1"/>
</dbReference>
<gene>
    <name evidence="13" type="primary">tubb5</name>
</gene>
<keyword evidence="8 10" id="KW-0342">GTP-binding</keyword>
<dbReference type="eggNOG" id="KOG1375">
    <property type="taxonomic scope" value="Eukaryota"/>
</dbReference>
<feature type="compositionally biased region" description="Acidic residues" evidence="11">
    <location>
        <begin position="277"/>
        <end position="292"/>
    </location>
</feature>
<dbReference type="CDD" id="cd02187">
    <property type="entry name" value="beta_tubulin"/>
    <property type="match status" value="1"/>
</dbReference>
<evidence type="ECO:0000256" key="10">
    <source>
        <dbReference type="RuleBase" id="RU000352"/>
    </source>
</evidence>
<dbReference type="PRINTS" id="PR01163">
    <property type="entry name" value="BETATUBULIN"/>
</dbReference>
<dbReference type="GO" id="GO:0005874">
    <property type="term" value="C:microtubule"/>
    <property type="evidence" value="ECO:0007669"/>
    <property type="project" value="UniProtKB-KW"/>
</dbReference>
<comment type="subcellular location">
    <subcellularLocation>
        <location evidence="2">Cytoplasm</location>
        <location evidence="2">Cytoskeleton</location>
    </subcellularLocation>
</comment>
<dbReference type="FunFam" id="1.10.287.600:FF:000006">
    <property type="entry name" value="Tubulin beta chain"/>
    <property type="match status" value="1"/>
</dbReference>
<dbReference type="AlphaFoldDB" id="H2U1C0"/>
<evidence type="ECO:0000256" key="1">
    <source>
        <dbReference type="ARBA" id="ARBA00001946"/>
    </source>
</evidence>
<dbReference type="InterPro" id="IPR036525">
    <property type="entry name" value="Tubulin/FtsZ_GTPase_sf"/>
</dbReference>
<dbReference type="SUPFAM" id="SSF52490">
    <property type="entry name" value="Tubulin nucleotide-binding domain-like"/>
    <property type="match status" value="1"/>
</dbReference>
<dbReference type="Pfam" id="PF00091">
    <property type="entry name" value="Tubulin"/>
    <property type="match status" value="1"/>
</dbReference>
<dbReference type="PROSITE" id="PS00227">
    <property type="entry name" value="TUBULIN"/>
    <property type="match status" value="1"/>
</dbReference>
<keyword evidence="7 10" id="KW-0547">Nucleotide-binding</keyword>
<dbReference type="GeneTree" id="ENSGT00940000154370"/>
<keyword evidence="5" id="KW-1017">Isopeptide bond</keyword>
<reference evidence="13" key="2">
    <citation type="submission" date="2025-08" db="UniProtKB">
        <authorList>
            <consortium name="Ensembl"/>
        </authorList>
    </citation>
    <scope>IDENTIFICATION</scope>
</reference>
<accession>H2U1C0</accession>
<dbReference type="InterPro" id="IPR013838">
    <property type="entry name" value="Beta-tubulin_BS"/>
</dbReference>
<dbReference type="Ensembl" id="ENSTRUT00000030848.3">
    <property type="protein sequence ID" value="ENSTRUP00000030731.3"/>
    <property type="gene ID" value="ENSTRUG00000012143.3"/>
</dbReference>
<protein>
    <recommendedName>
        <fullName evidence="10">Tubulin beta chain</fullName>
    </recommendedName>
</protein>
<dbReference type="FunFam" id="3.40.50.1440:FF:000033">
    <property type="entry name" value="Tubulin beta chain"/>
    <property type="match status" value="1"/>
</dbReference>
<dbReference type="InterPro" id="IPR008280">
    <property type="entry name" value="Tub_FtsZ_C"/>
</dbReference>
<dbReference type="SMART" id="SM00864">
    <property type="entry name" value="Tubulin"/>
    <property type="match status" value="1"/>
</dbReference>
<evidence type="ECO:0000256" key="5">
    <source>
        <dbReference type="ARBA" id="ARBA00022499"/>
    </source>
</evidence>
<keyword evidence="9" id="KW-0206">Cytoskeleton</keyword>
<keyword evidence="6 10" id="KW-0493">Microtubule</keyword>
<comment type="subunit">
    <text evidence="10">Dimer of alpha and beta chains. A typical microtubule is a hollow water-filled tube with an outer diameter of 25 nm and an inner diameter of 15 nM. Alpha-beta heterodimers associate head-to-tail to form protofilaments running lengthwise along the microtubule wall with the beta-tubulin subunit facing the microtubule plus end conferring a structural polarity. Microtubules usually have 13 protofilaments but different protofilament numbers can be found in some organisms and specialized cells.</text>
</comment>
<dbReference type="InterPro" id="IPR003008">
    <property type="entry name" value="Tubulin_FtsZ_GTPase"/>
</dbReference>
<dbReference type="GO" id="GO:0003924">
    <property type="term" value="F:GTPase activity"/>
    <property type="evidence" value="ECO:0007669"/>
    <property type="project" value="InterPro"/>
</dbReference>
<organism evidence="13 14">
    <name type="scientific">Takifugu rubripes</name>
    <name type="common">Japanese pufferfish</name>
    <name type="synonym">Fugu rubripes</name>
    <dbReference type="NCBI Taxonomy" id="31033"/>
    <lineage>
        <taxon>Eukaryota</taxon>
        <taxon>Metazoa</taxon>
        <taxon>Chordata</taxon>
        <taxon>Craniata</taxon>
        <taxon>Vertebrata</taxon>
        <taxon>Euteleostomi</taxon>
        <taxon>Actinopterygii</taxon>
        <taxon>Neopterygii</taxon>
        <taxon>Teleostei</taxon>
        <taxon>Neoteleostei</taxon>
        <taxon>Acanthomorphata</taxon>
        <taxon>Eupercaria</taxon>
        <taxon>Tetraodontiformes</taxon>
        <taxon>Tetradontoidea</taxon>
        <taxon>Tetraodontidae</taxon>
        <taxon>Takifugu</taxon>
    </lineage>
</organism>
<name>H2U1C0_TAKRU</name>
<reference evidence="13 14" key="1">
    <citation type="journal article" date="2011" name="Genome Biol. Evol.">
        <title>Integration of the genetic map and genome assembly of fugu facilitates insights into distinct features of genome evolution in teleosts and mammals.</title>
        <authorList>
            <person name="Kai W."/>
            <person name="Kikuchi K."/>
            <person name="Tohari S."/>
            <person name="Chew A.K."/>
            <person name="Tay A."/>
            <person name="Fujiwara A."/>
            <person name="Hosoya S."/>
            <person name="Suetake H."/>
            <person name="Naruse K."/>
            <person name="Brenner S."/>
            <person name="Suzuki Y."/>
            <person name="Venkatesh B."/>
        </authorList>
    </citation>
    <scope>NUCLEOTIDE SEQUENCE [LARGE SCALE GENOMIC DNA]</scope>
</reference>
<dbReference type="SUPFAM" id="SSF55307">
    <property type="entry name" value="Tubulin C-terminal domain-like"/>
    <property type="match status" value="1"/>
</dbReference>
<keyword evidence="4" id="KW-0963">Cytoplasm</keyword>
<keyword evidence="14" id="KW-1185">Reference proteome</keyword>
<dbReference type="InterPro" id="IPR017975">
    <property type="entry name" value="Tubulin_CS"/>
</dbReference>
<evidence type="ECO:0000256" key="9">
    <source>
        <dbReference type="ARBA" id="ARBA00023212"/>
    </source>
</evidence>
<proteinExistence type="inferred from homology"/>
<dbReference type="PROSITE" id="PS00228">
    <property type="entry name" value="TUBULIN_B_AUTOREG"/>
    <property type="match status" value="1"/>
</dbReference>
<evidence type="ECO:0000256" key="2">
    <source>
        <dbReference type="ARBA" id="ARBA00004245"/>
    </source>
</evidence>
<dbReference type="PANTHER" id="PTHR11588">
    <property type="entry name" value="TUBULIN"/>
    <property type="match status" value="1"/>
</dbReference>
<feature type="region of interest" description="Disordered" evidence="11">
    <location>
        <begin position="273"/>
        <end position="292"/>
    </location>
</feature>
<comment type="function">
    <text evidence="10">Tubulin is the major constituent of microtubules, a cylinder consisting of laterally associated linear protofilaments composed of alpha- and beta-tubulin heterodimers. Microtubules grow by the addition of GTP-tubulin dimers to the microtubule end, where a stabilizing cap forms. Below the cap, tubulin dimers are in GDP-bound state, owing to GTPase activity of alpha-tubulin.</text>
</comment>
<feature type="domain" description="Tubulin/FtsZ GTPase" evidence="12">
    <location>
        <begin position="47"/>
        <end position="241"/>
    </location>
</feature>
<dbReference type="GO" id="GO:0005525">
    <property type="term" value="F:GTP binding"/>
    <property type="evidence" value="ECO:0007669"/>
    <property type="project" value="UniProtKB-UniRule"/>
</dbReference>
<evidence type="ECO:0000313" key="13">
    <source>
        <dbReference type="Ensembl" id="ENSTRUP00000030731.3"/>
    </source>
</evidence>
<evidence type="ECO:0000256" key="3">
    <source>
        <dbReference type="ARBA" id="ARBA00009636"/>
    </source>
</evidence>
<evidence type="ECO:0000256" key="7">
    <source>
        <dbReference type="ARBA" id="ARBA00022741"/>
    </source>
</evidence>
<dbReference type="HOGENOM" id="CLU_015718_1_1_1"/>
<dbReference type="GO" id="GO:0007017">
    <property type="term" value="P:microtubule-based process"/>
    <property type="evidence" value="ECO:0007669"/>
    <property type="project" value="InterPro"/>
</dbReference>
<dbReference type="GO" id="GO:0005200">
    <property type="term" value="F:structural constituent of cytoskeleton"/>
    <property type="evidence" value="ECO:0007669"/>
    <property type="project" value="InterPro"/>
</dbReference>
<evidence type="ECO:0000256" key="6">
    <source>
        <dbReference type="ARBA" id="ARBA00022701"/>
    </source>
</evidence>